<dbReference type="AlphaFoldDB" id="A0A816JA84"/>
<gene>
    <name evidence="1" type="ORF">DARMORV10_C09P40080.1</name>
</gene>
<evidence type="ECO:0000313" key="1">
    <source>
        <dbReference type="EMBL" id="CAF1752214.1"/>
    </source>
</evidence>
<reference evidence="1" key="1">
    <citation type="submission" date="2021-01" db="EMBL/GenBank/DDBJ databases">
        <authorList>
            <consortium name="Genoscope - CEA"/>
            <person name="William W."/>
        </authorList>
    </citation>
    <scope>NUCLEOTIDE SEQUENCE</scope>
</reference>
<dbReference type="EMBL" id="HG994373">
    <property type="protein sequence ID" value="CAF1752214.1"/>
    <property type="molecule type" value="Genomic_DNA"/>
</dbReference>
<accession>A0A816JA84</accession>
<name>A0A816JA84_BRANA</name>
<proteinExistence type="predicted"/>
<protein>
    <submittedName>
        <fullName evidence="1">(rape) hypothetical protein</fullName>
    </submittedName>
</protein>
<dbReference type="Proteomes" id="UP001295469">
    <property type="component" value="Chromosome C09"/>
</dbReference>
<organism evidence="1">
    <name type="scientific">Brassica napus</name>
    <name type="common">Rape</name>
    <dbReference type="NCBI Taxonomy" id="3708"/>
    <lineage>
        <taxon>Eukaryota</taxon>
        <taxon>Viridiplantae</taxon>
        <taxon>Streptophyta</taxon>
        <taxon>Embryophyta</taxon>
        <taxon>Tracheophyta</taxon>
        <taxon>Spermatophyta</taxon>
        <taxon>Magnoliopsida</taxon>
        <taxon>eudicotyledons</taxon>
        <taxon>Gunneridae</taxon>
        <taxon>Pentapetalae</taxon>
        <taxon>rosids</taxon>
        <taxon>malvids</taxon>
        <taxon>Brassicales</taxon>
        <taxon>Brassicaceae</taxon>
        <taxon>Brassiceae</taxon>
        <taxon>Brassica</taxon>
    </lineage>
</organism>
<feature type="non-terminal residue" evidence="1">
    <location>
        <position position="1"/>
    </location>
</feature>
<sequence>LGDRRWWELGLAIVFYLRNEQQWDLIGSDESSSITLVSSSVVSYLVLNP</sequence>